<organism evidence="2 3">
    <name type="scientific">Candidatus Ozemobacter sibiricus</name>
    <dbReference type="NCBI Taxonomy" id="2268124"/>
    <lineage>
        <taxon>Bacteria</taxon>
        <taxon>Candidatus Ozemobacteria</taxon>
        <taxon>Candidatus Ozemobacterales</taxon>
        <taxon>Candidatus Ozemobacteraceae</taxon>
        <taxon>Candidatus Ozemobacter</taxon>
    </lineage>
</organism>
<dbReference type="EMBL" id="QOQW01000008">
    <property type="protein sequence ID" value="RCK80146.1"/>
    <property type="molecule type" value="Genomic_DNA"/>
</dbReference>
<reference evidence="2 3" key="1">
    <citation type="submission" date="2018-05" db="EMBL/GenBank/DDBJ databases">
        <title>A metagenomic window into the 2 km-deep terrestrial subsurface aquifer revealed taxonomically and functionally diverse microbial community comprising novel uncultured bacterial lineages.</title>
        <authorList>
            <person name="Kadnikov V.V."/>
            <person name="Mardanov A.V."/>
            <person name="Beletsky A.V."/>
            <person name="Banks D."/>
            <person name="Pimenov N.V."/>
            <person name="Frank Y.A."/>
            <person name="Karnachuk O.V."/>
            <person name="Ravin N.V."/>
        </authorList>
    </citation>
    <scope>NUCLEOTIDE SEQUENCE [LARGE SCALE GENOMIC DNA]</scope>
    <source>
        <strain evidence="2">BY5</strain>
    </source>
</reference>
<feature type="transmembrane region" description="Helical" evidence="1">
    <location>
        <begin position="6"/>
        <end position="24"/>
    </location>
</feature>
<evidence type="ECO:0000313" key="2">
    <source>
        <dbReference type="EMBL" id="RCK80146.1"/>
    </source>
</evidence>
<protein>
    <submittedName>
        <fullName evidence="2">Uncharacterized protein</fullName>
    </submittedName>
</protein>
<keyword evidence="1" id="KW-1133">Transmembrane helix</keyword>
<accession>A0A367ZQ19</accession>
<keyword evidence="1" id="KW-0472">Membrane</keyword>
<keyword evidence="1" id="KW-0812">Transmembrane</keyword>
<sequence length="58" mass="5869">MSTSVLVAKALPALAGALLGFLYYKFIGCSTGACPITANPYTSTLYGLLVGLALSAGR</sequence>
<dbReference type="AlphaFoldDB" id="A0A367ZQ19"/>
<gene>
    <name evidence="2" type="ORF">OZSIB_3650</name>
</gene>
<name>A0A367ZQ19_9BACT</name>
<proteinExistence type="predicted"/>
<dbReference type="Pfam" id="PF19628">
    <property type="entry name" value="DUF6132"/>
    <property type="match status" value="1"/>
</dbReference>
<evidence type="ECO:0000256" key="1">
    <source>
        <dbReference type="SAM" id="Phobius"/>
    </source>
</evidence>
<comment type="caution">
    <text evidence="2">The sequence shown here is derived from an EMBL/GenBank/DDBJ whole genome shotgun (WGS) entry which is preliminary data.</text>
</comment>
<evidence type="ECO:0000313" key="3">
    <source>
        <dbReference type="Proteomes" id="UP000252355"/>
    </source>
</evidence>
<dbReference type="Proteomes" id="UP000252355">
    <property type="component" value="Unassembled WGS sequence"/>
</dbReference>
<dbReference type="InterPro" id="IPR045764">
    <property type="entry name" value="DUF6132"/>
</dbReference>